<dbReference type="EMBL" id="CP014342">
    <property type="protein sequence ID" value="AMX85198.1"/>
    <property type="molecule type" value="Genomic_DNA"/>
</dbReference>
<dbReference type="RefSeq" id="WP_063167292.1">
    <property type="nucleotide sequence ID" value="NZ_CP014342.1"/>
</dbReference>
<protein>
    <submittedName>
        <fullName evidence="3">Fimbrial protein</fullName>
    </submittedName>
</protein>
<feature type="coiled-coil region" evidence="1">
    <location>
        <begin position="40"/>
        <end position="77"/>
    </location>
</feature>
<keyword evidence="2" id="KW-0812">Transmembrane</keyword>
<keyword evidence="2" id="KW-0472">Membrane</keyword>
<evidence type="ECO:0000313" key="4">
    <source>
        <dbReference type="Proteomes" id="UP000076226"/>
    </source>
</evidence>
<proteinExistence type="predicted"/>
<keyword evidence="4" id="KW-1185">Reference proteome</keyword>
<dbReference type="Proteomes" id="UP000076226">
    <property type="component" value="Chromosome"/>
</dbReference>
<gene>
    <name evidence="3" type="ORF">GS3922_03075</name>
</gene>
<keyword evidence="2" id="KW-1133">Transmembrane helix</keyword>
<dbReference type="GeneID" id="32409388"/>
<name>A0ABN4NKM6_9BACL</name>
<keyword evidence="1" id="KW-0175">Coiled coil</keyword>
<organism evidence="3 4">
    <name type="scientific">Geobacillus subterraneus</name>
    <dbReference type="NCBI Taxonomy" id="129338"/>
    <lineage>
        <taxon>Bacteria</taxon>
        <taxon>Bacillati</taxon>
        <taxon>Bacillota</taxon>
        <taxon>Bacilli</taxon>
        <taxon>Bacillales</taxon>
        <taxon>Anoxybacillaceae</taxon>
        <taxon>Geobacillus</taxon>
    </lineage>
</organism>
<evidence type="ECO:0000256" key="2">
    <source>
        <dbReference type="SAM" id="Phobius"/>
    </source>
</evidence>
<sequence>MIVDINLLPRKEPRHALGVVLTVSVVLFLLIGAAGGYWLMERANSRQAALEAELKQVRALQAAAAAKQRDAEQQQGRQELSKAVEWANRYPLKTVPLLRALTKELPERGFVMNFAYADRQTVTMTVQFDTAEEAAYYLARLEALDIVEEVKLTGVSASGPSGEVETEMTVPRYMAQYELKIGQAEKKEASP</sequence>
<accession>A0ABN4NKM6</accession>
<evidence type="ECO:0000256" key="1">
    <source>
        <dbReference type="SAM" id="Coils"/>
    </source>
</evidence>
<reference evidence="3 4" key="1">
    <citation type="submission" date="2016-02" db="EMBL/GenBank/DDBJ databases">
        <title>Complete genome sequence of Geobacillus subterraneus KCTC 3922T.</title>
        <authorList>
            <person name="Lee D.-W."/>
            <person name="Lee Y.-J."/>
            <person name="Lee S.-J."/>
            <person name="Park G.-S."/>
            <person name="Lee S.-J."/>
            <person name="Shin J.-H."/>
        </authorList>
    </citation>
    <scope>NUCLEOTIDE SEQUENCE [LARGE SCALE GENOMIC DNA]</scope>
    <source>
        <strain evidence="3 4">KCTC 3922</strain>
    </source>
</reference>
<evidence type="ECO:0000313" key="3">
    <source>
        <dbReference type="EMBL" id="AMX85198.1"/>
    </source>
</evidence>
<feature type="transmembrane region" description="Helical" evidence="2">
    <location>
        <begin position="16"/>
        <end position="40"/>
    </location>
</feature>